<gene>
    <name evidence="5" type="primary">rpoE_4</name>
    <name evidence="5" type="ORF">Pla8534_70580</name>
</gene>
<sequence length="214" mass="24523">MATSETDRLLIDRIRQGDSDAWSDLIARYEGRLLAFVESRIGKRANSEDIVQEAFVGFLNSLPNYDGKRSLETYLFSICAYKMTDYLRREGRRPSVPLSTGSDSGGDWEISSRNRGASSIVRSGEQQHLEEKALVEALTQQVAYWRSRNDWVKIQCVELLFVRGWANKEAATELGISEQHVANYKFEFLSKVRSHVRGQELSEDIFPELYEEQS</sequence>
<feature type="domain" description="RNA polymerase sigma-70 region 2" evidence="4">
    <location>
        <begin position="25"/>
        <end position="93"/>
    </location>
</feature>
<dbReference type="OrthoDB" id="257668at2"/>
<dbReference type="PANTHER" id="PTHR43133:SF62">
    <property type="entry name" value="RNA POLYMERASE SIGMA FACTOR SIGZ"/>
    <property type="match status" value="1"/>
</dbReference>
<dbReference type="Proteomes" id="UP000317648">
    <property type="component" value="Chromosome"/>
</dbReference>
<keyword evidence="3" id="KW-0804">Transcription</keyword>
<accession>A0A518E4Y4</accession>
<dbReference type="GO" id="GO:0016987">
    <property type="term" value="F:sigma factor activity"/>
    <property type="evidence" value="ECO:0007669"/>
    <property type="project" value="UniProtKB-KW"/>
</dbReference>
<dbReference type="InterPro" id="IPR014284">
    <property type="entry name" value="RNA_pol_sigma-70_dom"/>
</dbReference>
<proteinExistence type="predicted"/>
<keyword evidence="1" id="KW-0805">Transcription regulation</keyword>
<dbReference type="GO" id="GO:0006352">
    <property type="term" value="P:DNA-templated transcription initiation"/>
    <property type="evidence" value="ECO:0007669"/>
    <property type="project" value="InterPro"/>
</dbReference>
<evidence type="ECO:0000313" key="6">
    <source>
        <dbReference type="Proteomes" id="UP000317648"/>
    </source>
</evidence>
<dbReference type="InterPro" id="IPR007627">
    <property type="entry name" value="RNA_pol_sigma70_r2"/>
</dbReference>
<dbReference type="Pfam" id="PF04542">
    <property type="entry name" value="Sigma70_r2"/>
    <property type="match status" value="1"/>
</dbReference>
<evidence type="ECO:0000256" key="1">
    <source>
        <dbReference type="ARBA" id="ARBA00023015"/>
    </source>
</evidence>
<protein>
    <submittedName>
        <fullName evidence="5">ECF RNA polymerase sigma-E factor</fullName>
    </submittedName>
</protein>
<dbReference type="AlphaFoldDB" id="A0A518E4Y4"/>
<dbReference type="InterPro" id="IPR013325">
    <property type="entry name" value="RNA_pol_sigma_r2"/>
</dbReference>
<evidence type="ECO:0000313" key="5">
    <source>
        <dbReference type="EMBL" id="QDU99146.1"/>
    </source>
</evidence>
<dbReference type="NCBIfam" id="TIGR02937">
    <property type="entry name" value="sigma70-ECF"/>
    <property type="match status" value="1"/>
</dbReference>
<dbReference type="PANTHER" id="PTHR43133">
    <property type="entry name" value="RNA POLYMERASE ECF-TYPE SIGMA FACTO"/>
    <property type="match status" value="1"/>
</dbReference>
<dbReference type="EMBL" id="CP036433">
    <property type="protein sequence ID" value="QDU99146.1"/>
    <property type="molecule type" value="Genomic_DNA"/>
</dbReference>
<name>A0A518E4Y4_9BACT</name>
<evidence type="ECO:0000256" key="3">
    <source>
        <dbReference type="ARBA" id="ARBA00023163"/>
    </source>
</evidence>
<evidence type="ECO:0000256" key="2">
    <source>
        <dbReference type="ARBA" id="ARBA00023082"/>
    </source>
</evidence>
<keyword evidence="2" id="KW-0731">Sigma factor</keyword>
<dbReference type="Gene3D" id="1.10.1740.10">
    <property type="match status" value="1"/>
</dbReference>
<keyword evidence="6" id="KW-1185">Reference proteome</keyword>
<organism evidence="5 6">
    <name type="scientific">Lignipirellula cremea</name>
    <dbReference type="NCBI Taxonomy" id="2528010"/>
    <lineage>
        <taxon>Bacteria</taxon>
        <taxon>Pseudomonadati</taxon>
        <taxon>Planctomycetota</taxon>
        <taxon>Planctomycetia</taxon>
        <taxon>Pirellulales</taxon>
        <taxon>Pirellulaceae</taxon>
        <taxon>Lignipirellula</taxon>
    </lineage>
</organism>
<dbReference type="RefSeq" id="WP_145058932.1">
    <property type="nucleotide sequence ID" value="NZ_CP036433.1"/>
</dbReference>
<evidence type="ECO:0000259" key="4">
    <source>
        <dbReference type="Pfam" id="PF04542"/>
    </source>
</evidence>
<dbReference type="InterPro" id="IPR039425">
    <property type="entry name" value="RNA_pol_sigma-70-like"/>
</dbReference>
<dbReference type="KEGG" id="lcre:Pla8534_70580"/>
<reference evidence="5 6" key="1">
    <citation type="submission" date="2019-02" db="EMBL/GenBank/DDBJ databases">
        <title>Deep-cultivation of Planctomycetes and their phenomic and genomic characterization uncovers novel biology.</title>
        <authorList>
            <person name="Wiegand S."/>
            <person name="Jogler M."/>
            <person name="Boedeker C."/>
            <person name="Pinto D."/>
            <person name="Vollmers J."/>
            <person name="Rivas-Marin E."/>
            <person name="Kohn T."/>
            <person name="Peeters S.H."/>
            <person name="Heuer A."/>
            <person name="Rast P."/>
            <person name="Oberbeckmann S."/>
            <person name="Bunk B."/>
            <person name="Jeske O."/>
            <person name="Meyerdierks A."/>
            <person name="Storesund J.E."/>
            <person name="Kallscheuer N."/>
            <person name="Luecker S."/>
            <person name="Lage O.M."/>
            <person name="Pohl T."/>
            <person name="Merkel B.J."/>
            <person name="Hornburger P."/>
            <person name="Mueller R.-W."/>
            <person name="Bruemmer F."/>
            <person name="Labrenz M."/>
            <person name="Spormann A.M."/>
            <person name="Op den Camp H."/>
            <person name="Overmann J."/>
            <person name="Amann R."/>
            <person name="Jetten M.S.M."/>
            <person name="Mascher T."/>
            <person name="Medema M.H."/>
            <person name="Devos D.P."/>
            <person name="Kaster A.-K."/>
            <person name="Ovreas L."/>
            <person name="Rohde M."/>
            <person name="Galperin M.Y."/>
            <person name="Jogler C."/>
        </authorList>
    </citation>
    <scope>NUCLEOTIDE SEQUENCE [LARGE SCALE GENOMIC DNA]</scope>
    <source>
        <strain evidence="5 6">Pla85_3_4</strain>
    </source>
</reference>
<dbReference type="SUPFAM" id="SSF88946">
    <property type="entry name" value="Sigma2 domain of RNA polymerase sigma factors"/>
    <property type="match status" value="1"/>
</dbReference>